<dbReference type="GO" id="GO:1901135">
    <property type="term" value="P:carbohydrate derivative metabolic process"/>
    <property type="evidence" value="ECO:0007669"/>
    <property type="project" value="InterPro"/>
</dbReference>
<dbReference type="GeneID" id="93268206"/>
<dbReference type="PATRIC" id="fig|1423816.3.peg.2027"/>
<gene>
    <name evidence="2" type="ORF">FD51_GL001951</name>
</gene>
<organism evidence="2 3">
    <name type="scientific">Lacticaseibacillus zeae DSM 20178 = KCTC 3804</name>
    <dbReference type="NCBI Taxonomy" id="1423816"/>
    <lineage>
        <taxon>Bacteria</taxon>
        <taxon>Bacillati</taxon>
        <taxon>Bacillota</taxon>
        <taxon>Bacilli</taxon>
        <taxon>Lactobacillales</taxon>
        <taxon>Lactobacillaceae</taxon>
        <taxon>Lacticaseibacillus</taxon>
    </lineage>
</organism>
<name>A0A0R1EQI7_LACZE</name>
<accession>A0A0R1EQI7</accession>
<dbReference type="Pfam" id="PF01380">
    <property type="entry name" value="SIS"/>
    <property type="match status" value="1"/>
</dbReference>
<dbReference type="GO" id="GO:0097367">
    <property type="term" value="F:carbohydrate derivative binding"/>
    <property type="evidence" value="ECO:0007669"/>
    <property type="project" value="InterPro"/>
</dbReference>
<dbReference type="PROSITE" id="PS51464">
    <property type="entry name" value="SIS"/>
    <property type="match status" value="1"/>
</dbReference>
<dbReference type="Gene3D" id="3.40.50.10490">
    <property type="entry name" value="Glucose-6-phosphate isomerase like protein, domain 1"/>
    <property type="match status" value="1"/>
</dbReference>
<sequence length="201" mass="22038">MVRDENQVRSLFRVEGQEIQKLASSIDTVQVDALIRLIAEQRGNIFLTGCGTSAMVAQKAVHTLRVVNIPAFFLNPSDAVHGALGAVTSSDMVIFISKGGNTKELISFLPNLREKQVEIISVTEDQRSTLGQDADLVVSIKVSRELDEFDMLATISSMAVIALFDVVAVELMQEEHFTEKQFLVNHPSGAVGEKLREDTHG</sequence>
<dbReference type="RefSeq" id="WP_010492930.1">
    <property type="nucleotide sequence ID" value="NZ_AZCT01000026.1"/>
</dbReference>
<dbReference type="InterPro" id="IPR001347">
    <property type="entry name" value="SIS_dom"/>
</dbReference>
<dbReference type="SUPFAM" id="SSF53697">
    <property type="entry name" value="SIS domain"/>
    <property type="match status" value="1"/>
</dbReference>
<dbReference type="InterPro" id="IPR046348">
    <property type="entry name" value="SIS_dom_sf"/>
</dbReference>
<protein>
    <recommendedName>
        <fullName evidence="1">SIS domain-containing protein</fullName>
    </recommendedName>
</protein>
<evidence type="ECO:0000313" key="2">
    <source>
        <dbReference type="EMBL" id="KRK10017.1"/>
    </source>
</evidence>
<evidence type="ECO:0000259" key="1">
    <source>
        <dbReference type="PROSITE" id="PS51464"/>
    </source>
</evidence>
<comment type="caution">
    <text evidence="2">The sequence shown here is derived from an EMBL/GenBank/DDBJ whole genome shotgun (WGS) entry which is preliminary data.</text>
</comment>
<proteinExistence type="predicted"/>
<dbReference type="PANTHER" id="PTHR38418">
    <property type="entry name" value="SUGAR ISOMERASE, KPSF/GUTQ (AFU_ORTHOLOGUE AFUA_6G08860)"/>
    <property type="match status" value="1"/>
</dbReference>
<dbReference type="PANTHER" id="PTHR38418:SF2">
    <property type="entry name" value="SUGAR ISOMERASE, KPSF_GUTQ (AFU_ORTHOLOGUE AFUA_6G08860)"/>
    <property type="match status" value="1"/>
</dbReference>
<dbReference type="CDD" id="cd05014">
    <property type="entry name" value="SIS_Kpsf"/>
    <property type="match status" value="1"/>
</dbReference>
<dbReference type="AlphaFoldDB" id="A0A0R1EQI7"/>
<dbReference type="EMBL" id="AZCT01000026">
    <property type="protein sequence ID" value="KRK10017.1"/>
    <property type="molecule type" value="Genomic_DNA"/>
</dbReference>
<reference evidence="2 3" key="1">
    <citation type="journal article" date="2015" name="Genome Announc.">
        <title>Expanding the biotechnology potential of lactobacilli through comparative genomics of 213 strains and associated genera.</title>
        <authorList>
            <person name="Sun Z."/>
            <person name="Harris H.M."/>
            <person name="McCann A."/>
            <person name="Guo C."/>
            <person name="Argimon S."/>
            <person name="Zhang W."/>
            <person name="Yang X."/>
            <person name="Jeffery I.B."/>
            <person name="Cooney J.C."/>
            <person name="Kagawa T.F."/>
            <person name="Liu W."/>
            <person name="Song Y."/>
            <person name="Salvetti E."/>
            <person name="Wrobel A."/>
            <person name="Rasinkangas P."/>
            <person name="Parkhill J."/>
            <person name="Rea M.C."/>
            <person name="O'Sullivan O."/>
            <person name="Ritari J."/>
            <person name="Douillard F.P."/>
            <person name="Paul Ross R."/>
            <person name="Yang R."/>
            <person name="Briner A.E."/>
            <person name="Felis G.E."/>
            <person name="de Vos W.M."/>
            <person name="Barrangou R."/>
            <person name="Klaenhammer T.R."/>
            <person name="Caufield P.W."/>
            <person name="Cui Y."/>
            <person name="Zhang H."/>
            <person name="O'Toole P.W."/>
        </authorList>
    </citation>
    <scope>NUCLEOTIDE SEQUENCE [LARGE SCALE GENOMIC DNA]</scope>
    <source>
        <strain evidence="2 3">DSM 20178</strain>
    </source>
</reference>
<evidence type="ECO:0000313" key="3">
    <source>
        <dbReference type="Proteomes" id="UP000051984"/>
    </source>
</evidence>
<dbReference type="Proteomes" id="UP000051984">
    <property type="component" value="Unassembled WGS sequence"/>
</dbReference>
<dbReference type="InterPro" id="IPR035474">
    <property type="entry name" value="SIS_Kpsf"/>
</dbReference>
<feature type="domain" description="SIS" evidence="1">
    <location>
        <begin position="34"/>
        <end position="177"/>
    </location>
</feature>